<reference evidence="5 6" key="1">
    <citation type="journal article" date="2020" name="Microbiol. Resour. Announc.">
        <title>Draft Genome Sequence of a Cladosporium Species Isolated from the Mesophotic Ascidian Didemnum maculosum.</title>
        <authorList>
            <person name="Gioti A."/>
            <person name="Siaperas R."/>
            <person name="Nikolaivits E."/>
            <person name="Le Goff G."/>
            <person name="Ouazzani J."/>
            <person name="Kotoulas G."/>
            <person name="Topakas E."/>
        </authorList>
    </citation>
    <scope>NUCLEOTIDE SEQUENCE [LARGE SCALE GENOMIC DNA]</scope>
    <source>
        <strain evidence="5 6">TM138-S3</strain>
    </source>
</reference>
<dbReference type="EMBL" id="JAAQHG020000006">
    <property type="protein sequence ID" value="KAL1588666.1"/>
    <property type="molecule type" value="Genomic_DNA"/>
</dbReference>
<dbReference type="GeneID" id="96004082"/>
<dbReference type="GO" id="GO:0000981">
    <property type="term" value="F:DNA-binding transcription factor activity, RNA polymerase II-specific"/>
    <property type="evidence" value="ECO:0007669"/>
    <property type="project" value="InterPro"/>
</dbReference>
<gene>
    <name evidence="5" type="ORF">WHR41_02638</name>
</gene>
<dbReference type="InterPro" id="IPR001138">
    <property type="entry name" value="Zn2Cys6_DnaBD"/>
</dbReference>
<dbReference type="RefSeq" id="XP_069231771.1">
    <property type="nucleotide sequence ID" value="XM_069371244.1"/>
</dbReference>
<feature type="domain" description="Zn(2)-C6 fungal-type" evidence="4">
    <location>
        <begin position="26"/>
        <end position="56"/>
    </location>
</feature>
<dbReference type="SUPFAM" id="SSF57701">
    <property type="entry name" value="Zn2/Cys6 DNA-binding domain"/>
    <property type="match status" value="1"/>
</dbReference>
<keyword evidence="6" id="KW-1185">Reference proteome</keyword>
<organism evidence="5 6">
    <name type="scientific">Cladosporium halotolerans</name>
    <dbReference type="NCBI Taxonomy" id="1052096"/>
    <lineage>
        <taxon>Eukaryota</taxon>
        <taxon>Fungi</taxon>
        <taxon>Dikarya</taxon>
        <taxon>Ascomycota</taxon>
        <taxon>Pezizomycotina</taxon>
        <taxon>Dothideomycetes</taxon>
        <taxon>Dothideomycetidae</taxon>
        <taxon>Cladosporiales</taxon>
        <taxon>Cladosporiaceae</taxon>
        <taxon>Cladosporium</taxon>
    </lineage>
</organism>
<feature type="compositionally biased region" description="Low complexity" evidence="3">
    <location>
        <begin position="99"/>
        <end position="111"/>
    </location>
</feature>
<dbReference type="Pfam" id="PF04082">
    <property type="entry name" value="Fungal_trans"/>
    <property type="match status" value="1"/>
</dbReference>
<dbReference type="PROSITE" id="PS50048">
    <property type="entry name" value="ZN2_CY6_FUNGAL_2"/>
    <property type="match status" value="1"/>
</dbReference>
<dbReference type="InterPro" id="IPR053181">
    <property type="entry name" value="EcdB-like_regulator"/>
</dbReference>
<dbReference type="CDD" id="cd12148">
    <property type="entry name" value="fungal_TF_MHR"/>
    <property type="match status" value="1"/>
</dbReference>
<evidence type="ECO:0000256" key="3">
    <source>
        <dbReference type="SAM" id="MobiDB-lite"/>
    </source>
</evidence>
<feature type="compositionally biased region" description="Polar residues" evidence="3">
    <location>
        <begin position="1"/>
        <end position="13"/>
    </location>
</feature>
<protein>
    <recommendedName>
        <fullName evidence="4">Zn(2)-C6 fungal-type domain-containing protein</fullName>
    </recommendedName>
</protein>
<dbReference type="CDD" id="cd00067">
    <property type="entry name" value="GAL4"/>
    <property type="match status" value="1"/>
</dbReference>
<dbReference type="Gene3D" id="4.10.240.10">
    <property type="entry name" value="Zn(2)-C6 fungal-type DNA-binding domain"/>
    <property type="match status" value="1"/>
</dbReference>
<keyword evidence="1" id="KW-0479">Metal-binding</keyword>
<proteinExistence type="predicted"/>
<dbReference type="SMART" id="SM00066">
    <property type="entry name" value="GAL4"/>
    <property type="match status" value="1"/>
</dbReference>
<feature type="region of interest" description="Disordered" evidence="3">
    <location>
        <begin position="1"/>
        <end position="20"/>
    </location>
</feature>
<dbReference type="AlphaFoldDB" id="A0AB34KYR2"/>
<evidence type="ECO:0000259" key="4">
    <source>
        <dbReference type="PROSITE" id="PS50048"/>
    </source>
</evidence>
<dbReference type="InterPro" id="IPR007219">
    <property type="entry name" value="XnlR_reg_dom"/>
</dbReference>
<dbReference type="InterPro" id="IPR036864">
    <property type="entry name" value="Zn2-C6_fun-type_DNA-bd_sf"/>
</dbReference>
<dbReference type="Pfam" id="PF00172">
    <property type="entry name" value="Zn_clus"/>
    <property type="match status" value="1"/>
</dbReference>
<comment type="caution">
    <text evidence="5">The sequence shown here is derived from an EMBL/GenBank/DDBJ whole genome shotgun (WGS) entry which is preliminary data.</text>
</comment>
<evidence type="ECO:0000313" key="5">
    <source>
        <dbReference type="EMBL" id="KAL1588666.1"/>
    </source>
</evidence>
<evidence type="ECO:0000313" key="6">
    <source>
        <dbReference type="Proteomes" id="UP000803884"/>
    </source>
</evidence>
<dbReference type="GO" id="GO:0006351">
    <property type="term" value="P:DNA-templated transcription"/>
    <property type="evidence" value="ECO:0007669"/>
    <property type="project" value="InterPro"/>
</dbReference>
<dbReference type="Proteomes" id="UP000803884">
    <property type="component" value="Unassembled WGS sequence"/>
</dbReference>
<evidence type="ECO:0000256" key="2">
    <source>
        <dbReference type="ARBA" id="ARBA00023242"/>
    </source>
</evidence>
<dbReference type="GO" id="GO:0008270">
    <property type="term" value="F:zinc ion binding"/>
    <property type="evidence" value="ECO:0007669"/>
    <property type="project" value="InterPro"/>
</dbReference>
<dbReference type="PANTHER" id="PTHR47785:SF6">
    <property type="entry name" value="ZN(II)2CYS6 TRANSCRIPTION FACTOR (EUROFUNG)"/>
    <property type="match status" value="1"/>
</dbReference>
<name>A0AB34KYR2_9PEZI</name>
<accession>A0AB34KYR2</accession>
<evidence type="ECO:0000256" key="1">
    <source>
        <dbReference type="ARBA" id="ARBA00022723"/>
    </source>
</evidence>
<dbReference type="GO" id="GO:0003677">
    <property type="term" value="F:DNA binding"/>
    <property type="evidence" value="ECO:0007669"/>
    <property type="project" value="InterPro"/>
</dbReference>
<dbReference type="PROSITE" id="PS00463">
    <property type="entry name" value="ZN2_CY6_FUNGAL_1"/>
    <property type="match status" value="1"/>
</dbReference>
<sequence>MSTPRESVESSEGSQRRERAAIAAQACQTCRNRKSKCDEQRPKCGLCRRLNVTCQYREPLPTKKDKTMVHILDALTRLETKFDNLALGQGSTSTPDIATRTSTTYPSSRSSGKQTQGEAVSSRRKESIELPRTYDHLTVPHKVILWPSIYICLMNSGVSAAADLQHILQEGTPWFIRLEMNKHPDSLPFDPCLQSVRIDTPPSNTGYSTRYAFPSLTIQQIQEYTEAYFNTFNVLCPILNYDVFADEVVARLLREGYSDGDPQAVLALMVFSLGQVAIEGVFGQPISTENGLPSGFRGGTRAKPPGIEIFNEARRRLGFVVNTCSLENVQILLLQATYYESCSRHLDFWRSTVAASMACQVLIKCANIDWSTQVGDMVKRAYWACILSEDLYHLDLDLPQTGIHTLEDEVPLPYFHEAHDSNGRNNGTEERSHFQYHFLAMIALRRLIARIHGVIHESSVTQAEASDDYGGPPVPVIREMARQLDSWRSLLPRPLQWLDTDMLDFPSFDPHSRRPNEPLFSPDQGSVPIGHRYNLDVVTAQLRTRFYYARFMMFRPFIYKALHFPELMGEEDASCCALAVQSACLWPLAMAPPKNKKRLVPHLFTWTQNFLGILLILRMTRENPVLREICDKHVNADDLNRTATLMLDWMRDVKQVDGIADWSWNILEPMFAGGRTVF</sequence>
<feature type="region of interest" description="Disordered" evidence="3">
    <location>
        <begin position="86"/>
        <end position="125"/>
    </location>
</feature>
<keyword evidence="2" id="KW-0539">Nucleus</keyword>
<dbReference type="PANTHER" id="PTHR47785">
    <property type="entry name" value="ZN(II)2CYS6 TRANSCRIPTION FACTOR (EUROFUNG)-RELATED-RELATED"/>
    <property type="match status" value="1"/>
</dbReference>